<sequence length="709" mass="78031">MESQQQSQTTSSTPSIPVQQQPLTGLTLVLRLQGLPTTATNEKLAAVLEEKKVATRGCQVEINPVSKTCENGFGSVSFANRADLAFGVKELKNSSIDGSQIAIRPTGSTDFNTATSIFLRNIPDGTTLNDLYPGLSQFGTVIASYLPMDPVLKKPKGIAYIDYDLAESAQQAIAKLNGTPGPKGNGSIGVSAYQTATSKHVVGQGATRQSAFASSKSNIFVKNLPFSVQEQQVRELFSRYGTIKSMRLKKPELSRNPAITIAYAIAYLEFDKEEEALNAIKELNGFAFLGHNLIVETFNKGKQEHINLSVADVVGQQVVKGLFITGLRKDVTEERLKEIFAKFGTVQSLKLKTKEFIPGVPSSTGKAQVFYFNKDDAGQAMQKLYYERELGDNIDVSYYKQKEALIYEQDRAMNDPLSQLLAKSRPFFQAGRPNYNHNDHNQYQASFQARQEGGAGAAQQPGAQGTPYGQQNSTHYQQRHNNQHGSQYPRGGGAHHQHHQNVNSQQPRPNTQSHQNQPTQDHQPGGQYRTKSQKLPGAPADAAANTSHQTHHHSNRQNQNQRGGNQHYQNKTQPRQTAPVPPPNPQAMVFTPQPVAYYMPQQQQPIFAPVAPQIIFNPLVALDVSILQKATNEGDAKQYIGEQIYPFIEAVYPDDASKLTGMILESRSIEDLKQYCANKDVFYGILTQAYQVLLNARQAEAAAAKNASG</sequence>
<feature type="compositionally biased region" description="Low complexity" evidence="4">
    <location>
        <begin position="556"/>
        <end position="567"/>
    </location>
</feature>
<evidence type="ECO:0000259" key="6">
    <source>
        <dbReference type="PROSITE" id="PS51309"/>
    </source>
</evidence>
<dbReference type="GO" id="GO:0003729">
    <property type="term" value="F:mRNA binding"/>
    <property type="evidence" value="ECO:0007669"/>
    <property type="project" value="TreeGrafter"/>
</dbReference>
<gene>
    <name evidence="7" type="ORF">FGO68_gene7587</name>
</gene>
<organism evidence="7 8">
    <name type="scientific">Halteria grandinella</name>
    <dbReference type="NCBI Taxonomy" id="5974"/>
    <lineage>
        <taxon>Eukaryota</taxon>
        <taxon>Sar</taxon>
        <taxon>Alveolata</taxon>
        <taxon>Ciliophora</taxon>
        <taxon>Intramacronucleata</taxon>
        <taxon>Spirotrichea</taxon>
        <taxon>Stichotrichia</taxon>
        <taxon>Sporadotrichida</taxon>
        <taxon>Halteriidae</taxon>
        <taxon>Halteria</taxon>
    </lineage>
</organism>
<dbReference type="InterPro" id="IPR035979">
    <property type="entry name" value="RBD_domain_sf"/>
</dbReference>
<dbReference type="OrthoDB" id="292575at2759"/>
<dbReference type="InterPro" id="IPR050374">
    <property type="entry name" value="RRT5_SRSF_SR"/>
</dbReference>
<keyword evidence="8" id="KW-1185">Reference proteome</keyword>
<dbReference type="PANTHER" id="PTHR23003">
    <property type="entry name" value="RNA RECOGNITION MOTIF RRM DOMAIN CONTAINING PROTEIN"/>
    <property type="match status" value="1"/>
</dbReference>
<dbReference type="Gene3D" id="3.30.70.330">
    <property type="match status" value="4"/>
</dbReference>
<dbReference type="InterPro" id="IPR002004">
    <property type="entry name" value="PABP_HYD_C"/>
</dbReference>
<evidence type="ECO:0000259" key="5">
    <source>
        <dbReference type="PROSITE" id="PS50102"/>
    </source>
</evidence>
<evidence type="ECO:0000256" key="2">
    <source>
        <dbReference type="ARBA" id="ARBA00022884"/>
    </source>
</evidence>
<accession>A0A8J8P5I6</accession>
<dbReference type="EMBL" id="RRYP01001236">
    <property type="protein sequence ID" value="TNV86215.1"/>
    <property type="molecule type" value="Genomic_DNA"/>
</dbReference>
<dbReference type="CDD" id="cd00590">
    <property type="entry name" value="RRM_SF"/>
    <property type="match status" value="2"/>
</dbReference>
<proteinExistence type="inferred from homology"/>
<dbReference type="SMART" id="SM00360">
    <property type="entry name" value="RRM"/>
    <property type="match status" value="4"/>
</dbReference>
<dbReference type="InterPro" id="IPR012677">
    <property type="entry name" value="Nucleotide-bd_a/b_plait_sf"/>
</dbReference>
<feature type="domain" description="PABC" evidence="6">
    <location>
        <begin position="620"/>
        <end position="698"/>
    </location>
</feature>
<feature type="region of interest" description="Disordered" evidence="4">
    <location>
        <begin position="448"/>
        <end position="588"/>
    </location>
</feature>
<comment type="similarity">
    <text evidence="1">Belongs to the polyadenylate-binding protein type-1 family.</text>
</comment>
<evidence type="ECO:0000313" key="8">
    <source>
        <dbReference type="Proteomes" id="UP000785679"/>
    </source>
</evidence>
<dbReference type="SUPFAM" id="SSF63570">
    <property type="entry name" value="PABC (PABP) domain"/>
    <property type="match status" value="1"/>
</dbReference>
<evidence type="ECO:0008006" key="9">
    <source>
        <dbReference type="Google" id="ProtNLM"/>
    </source>
</evidence>
<evidence type="ECO:0000256" key="4">
    <source>
        <dbReference type="SAM" id="MobiDB-lite"/>
    </source>
</evidence>
<comment type="caution">
    <text evidence="7">The sequence shown here is derived from an EMBL/GenBank/DDBJ whole genome shotgun (WGS) entry which is preliminary data.</text>
</comment>
<keyword evidence="2 3" id="KW-0694">RNA-binding</keyword>
<feature type="domain" description="RRM" evidence="5">
    <location>
        <begin position="115"/>
        <end position="195"/>
    </location>
</feature>
<protein>
    <recommendedName>
        <fullName evidence="9">Polyadenylate-binding protein, cytoplasmic and nuclear</fullName>
    </recommendedName>
</protein>
<evidence type="ECO:0000256" key="3">
    <source>
        <dbReference type="PROSITE-ProRule" id="PRU00176"/>
    </source>
</evidence>
<dbReference type="InterPro" id="IPR036053">
    <property type="entry name" value="PABP-dom"/>
</dbReference>
<dbReference type="AlphaFoldDB" id="A0A8J8P5I6"/>
<dbReference type="Pfam" id="PF00076">
    <property type="entry name" value="RRM_1"/>
    <property type="match status" value="3"/>
</dbReference>
<reference evidence="7" key="1">
    <citation type="submission" date="2019-06" db="EMBL/GenBank/DDBJ databases">
        <authorList>
            <person name="Zheng W."/>
        </authorList>
    </citation>
    <scope>NUCLEOTIDE SEQUENCE</scope>
    <source>
        <strain evidence="7">QDHG01</strain>
    </source>
</reference>
<dbReference type="PROSITE" id="PS51309">
    <property type="entry name" value="PABC"/>
    <property type="match status" value="1"/>
</dbReference>
<dbReference type="SMART" id="SM00517">
    <property type="entry name" value="PolyA"/>
    <property type="match status" value="1"/>
</dbReference>
<feature type="compositionally biased region" description="Polar residues" evidence="4">
    <location>
        <begin position="507"/>
        <end position="522"/>
    </location>
</feature>
<dbReference type="GO" id="GO:0005634">
    <property type="term" value="C:nucleus"/>
    <property type="evidence" value="ECO:0007669"/>
    <property type="project" value="TreeGrafter"/>
</dbReference>
<dbReference type="SUPFAM" id="SSF54928">
    <property type="entry name" value="RNA-binding domain, RBD"/>
    <property type="match status" value="2"/>
</dbReference>
<dbReference type="Pfam" id="PF00658">
    <property type="entry name" value="MLLE"/>
    <property type="match status" value="1"/>
</dbReference>
<feature type="domain" description="RRM" evidence="5">
    <location>
        <begin position="320"/>
        <end position="401"/>
    </location>
</feature>
<name>A0A8J8P5I6_HALGN</name>
<dbReference type="Proteomes" id="UP000785679">
    <property type="component" value="Unassembled WGS sequence"/>
</dbReference>
<dbReference type="Gene3D" id="1.10.1900.10">
    <property type="entry name" value="c-terminal domain of poly(a) binding protein"/>
    <property type="match status" value="1"/>
</dbReference>
<dbReference type="GO" id="GO:0005737">
    <property type="term" value="C:cytoplasm"/>
    <property type="evidence" value="ECO:0007669"/>
    <property type="project" value="TreeGrafter"/>
</dbReference>
<dbReference type="PROSITE" id="PS50102">
    <property type="entry name" value="RRM"/>
    <property type="match status" value="3"/>
</dbReference>
<evidence type="ECO:0000256" key="1">
    <source>
        <dbReference type="ARBA" id="ARBA00008557"/>
    </source>
</evidence>
<feature type="compositionally biased region" description="Low complexity" evidence="4">
    <location>
        <begin position="448"/>
        <end position="471"/>
    </location>
</feature>
<feature type="domain" description="RRM" evidence="5">
    <location>
        <begin position="217"/>
        <end position="300"/>
    </location>
</feature>
<dbReference type="InterPro" id="IPR000504">
    <property type="entry name" value="RRM_dom"/>
</dbReference>
<evidence type="ECO:0000313" key="7">
    <source>
        <dbReference type="EMBL" id="TNV86215.1"/>
    </source>
</evidence>